<evidence type="ECO:0000256" key="1">
    <source>
        <dbReference type="SAM" id="MobiDB-lite"/>
    </source>
</evidence>
<evidence type="ECO:0000313" key="4">
    <source>
        <dbReference type="Proteomes" id="UP000636479"/>
    </source>
</evidence>
<feature type="domain" description="DUF6570" evidence="2">
    <location>
        <begin position="40"/>
        <end position="119"/>
    </location>
</feature>
<keyword evidence="3" id="KW-0067">ATP-binding</keyword>
<evidence type="ECO:0000313" key="3">
    <source>
        <dbReference type="EMBL" id="KAF7307359.1"/>
    </source>
</evidence>
<reference evidence="3" key="1">
    <citation type="submission" date="2020-05" db="EMBL/GenBank/DDBJ databases">
        <title>Mycena genomes resolve the evolution of fungal bioluminescence.</title>
        <authorList>
            <person name="Tsai I.J."/>
        </authorList>
    </citation>
    <scope>NUCLEOTIDE SEQUENCE</scope>
    <source>
        <strain evidence="3">171206Taipei</strain>
    </source>
</reference>
<keyword evidence="4" id="KW-1185">Reference proteome</keyword>
<keyword evidence="3" id="KW-0547">Nucleotide-binding</keyword>
<keyword evidence="3" id="KW-0378">Hydrolase</keyword>
<dbReference type="GeneID" id="59344602"/>
<dbReference type="InterPro" id="IPR046700">
    <property type="entry name" value="DUF6570"/>
</dbReference>
<gene>
    <name evidence="3" type="ORF">MIND_00529900</name>
</gene>
<feature type="region of interest" description="Disordered" evidence="1">
    <location>
        <begin position="130"/>
        <end position="174"/>
    </location>
</feature>
<protein>
    <submittedName>
        <fullName evidence="3">ATP-dependent DNA helicase</fullName>
    </submittedName>
</protein>
<name>A0A8H6WCG9_9AGAR</name>
<dbReference type="RefSeq" id="XP_037222378.1">
    <property type="nucleotide sequence ID" value="XM_037362086.1"/>
</dbReference>
<dbReference type="OrthoDB" id="3257061at2759"/>
<dbReference type="AlphaFoldDB" id="A0A8H6WCG9"/>
<comment type="caution">
    <text evidence="3">The sequence shown here is derived from an EMBL/GenBank/DDBJ whole genome shotgun (WGS) entry which is preliminary data.</text>
</comment>
<dbReference type="GO" id="GO:0004386">
    <property type="term" value="F:helicase activity"/>
    <property type="evidence" value="ECO:0007669"/>
    <property type="project" value="UniProtKB-KW"/>
</dbReference>
<organism evidence="3 4">
    <name type="scientific">Mycena indigotica</name>
    <dbReference type="NCBI Taxonomy" id="2126181"/>
    <lineage>
        <taxon>Eukaryota</taxon>
        <taxon>Fungi</taxon>
        <taxon>Dikarya</taxon>
        <taxon>Basidiomycota</taxon>
        <taxon>Agaricomycotina</taxon>
        <taxon>Agaricomycetes</taxon>
        <taxon>Agaricomycetidae</taxon>
        <taxon>Agaricales</taxon>
        <taxon>Marasmiineae</taxon>
        <taxon>Mycenaceae</taxon>
        <taxon>Mycena</taxon>
    </lineage>
</organism>
<feature type="compositionally biased region" description="Acidic residues" evidence="1">
    <location>
        <begin position="137"/>
        <end position="147"/>
    </location>
</feature>
<dbReference type="Proteomes" id="UP000636479">
    <property type="component" value="Unassembled WGS sequence"/>
</dbReference>
<proteinExistence type="predicted"/>
<evidence type="ECO:0000259" key="2">
    <source>
        <dbReference type="Pfam" id="PF20209"/>
    </source>
</evidence>
<keyword evidence="3" id="KW-0347">Helicase</keyword>
<dbReference type="EMBL" id="JACAZF010000004">
    <property type="protein sequence ID" value="KAF7307359.1"/>
    <property type="molecule type" value="Genomic_DNA"/>
</dbReference>
<dbReference type="Pfam" id="PF20209">
    <property type="entry name" value="DUF6570"/>
    <property type="match status" value="1"/>
</dbReference>
<sequence>MFLVPTHPHPRHTLTNGMLLHRTGETKEYICSQCRQQLIKGNRPPLSLANNMWIGAIPRELAVLTLSERLLVSIYFPAAYIIKLYPRHLGKRDEEKTTGAGLRGNVSSYRLNTDRISQMVDGAVRQEHASYVPADESSSDEDDDEGMGDDRERYTGHLPDNRGQNNGEDIDSDYEPDVFPIQASGVIDTGGEEVTDSDLFAHAAENIVPAFAAREYGVRKGSAFVNEYARTDGQGH</sequence>
<accession>A0A8H6WCG9</accession>